<evidence type="ECO:0000259" key="2">
    <source>
        <dbReference type="PROSITE" id="PS50975"/>
    </source>
</evidence>
<evidence type="ECO:0000313" key="3">
    <source>
        <dbReference type="EMBL" id="MBS3679306.1"/>
    </source>
</evidence>
<evidence type="ECO:0000256" key="1">
    <source>
        <dbReference type="PROSITE-ProRule" id="PRU00409"/>
    </source>
</evidence>
<dbReference type="PROSITE" id="PS50975">
    <property type="entry name" value="ATP_GRASP"/>
    <property type="match status" value="1"/>
</dbReference>
<evidence type="ECO:0000313" key="4">
    <source>
        <dbReference type="Proteomes" id="UP000681870"/>
    </source>
</evidence>
<sequence>MSKKEHPISPIDKSNLMDDLTDSLEVGEEIRKRDFLLEALLDKEVDIKKLASENIQNKKKAKQISSSNTYKLFKPITKAKFSRGTSKEVIISELEEKLAEIQKELYSTKEKYHDLIIRDRLLNIGSLHDVLKEKKENGELISFLKQTIENKKQLDSNYNHMLRYIARLFMKEKEEYRDYIYQLVLDGLTMEAIPEFILREGLKDSPIELRQVSSFRASMNMRIRKMQLTGTLPEWQLDDKRNAYNFMDKLNVPIPWVAEDTYSISTIPKREGIVIKPANGAGSRGVYLVYSTTDIFDIKRSRNVKSWEGLLESLAKDLSSGWVEEDKWIIEELILENKDDKLPSRDIKFYCFYGRVGLILEISRYPELKYCWWTENGERVKTGKYTNDLFKGKGCTQAEVQLAKEISQLIPAPFIRIDFLRSDKGLVFGEFTPKPGNYDEFDEATDKWLGDYFNEAEGRLINDLLNGKEFSYFNEMIKTF</sequence>
<dbReference type="RefSeq" id="WP_211741150.1">
    <property type="nucleotide sequence ID" value="NZ_JAGXBY010000001.1"/>
</dbReference>
<dbReference type="Pfam" id="PF14305">
    <property type="entry name" value="ATPgrasp_TupA"/>
    <property type="match status" value="1"/>
</dbReference>
<comment type="caution">
    <text evidence="3">The sequence shown here is derived from an EMBL/GenBank/DDBJ whole genome shotgun (WGS) entry which is preliminary data.</text>
</comment>
<feature type="domain" description="ATP-grasp" evidence="2">
    <location>
        <begin position="244"/>
        <end position="462"/>
    </location>
</feature>
<protein>
    <submittedName>
        <fullName evidence="3">Teichuronopeptide biosynthesis</fullName>
    </submittedName>
</protein>
<keyword evidence="1" id="KW-0547">Nucleotide-binding</keyword>
<reference evidence="3 4" key="1">
    <citation type="submission" date="2021-05" db="EMBL/GenBank/DDBJ databases">
        <title>Ornithinibacillus massiliensis sp. nov.</title>
        <authorList>
            <person name="Iwaza R."/>
            <person name="Lagier J.-C."/>
            <person name="Raoult D."/>
        </authorList>
    </citation>
    <scope>NUCLEOTIDE SEQUENCE [LARGE SCALE GENOMIC DNA]</scope>
    <source>
        <strain evidence="3 4">Marseille-P3601</strain>
    </source>
</reference>
<keyword evidence="4" id="KW-1185">Reference proteome</keyword>
<gene>
    <name evidence="3" type="ORF">KGF86_03660</name>
</gene>
<dbReference type="InterPro" id="IPR011761">
    <property type="entry name" value="ATP-grasp"/>
</dbReference>
<dbReference type="EMBL" id="JAGXBY010000001">
    <property type="protein sequence ID" value="MBS3679306.1"/>
    <property type="molecule type" value="Genomic_DNA"/>
</dbReference>
<keyword evidence="1" id="KW-0067">ATP-binding</keyword>
<proteinExistence type="predicted"/>
<accession>A0ABS5MAG0</accession>
<dbReference type="SUPFAM" id="SSF56059">
    <property type="entry name" value="Glutathione synthetase ATP-binding domain-like"/>
    <property type="match status" value="1"/>
</dbReference>
<dbReference type="InterPro" id="IPR029465">
    <property type="entry name" value="ATPgrasp_TupA"/>
</dbReference>
<organism evidence="3 4">
    <name type="scientific">Ornithinibacillus massiliensis</name>
    <dbReference type="NCBI Taxonomy" id="1944633"/>
    <lineage>
        <taxon>Bacteria</taxon>
        <taxon>Bacillati</taxon>
        <taxon>Bacillota</taxon>
        <taxon>Bacilli</taxon>
        <taxon>Bacillales</taxon>
        <taxon>Bacillaceae</taxon>
        <taxon>Ornithinibacillus</taxon>
    </lineage>
</organism>
<dbReference type="Proteomes" id="UP000681870">
    <property type="component" value="Unassembled WGS sequence"/>
</dbReference>
<name>A0ABS5MAG0_9BACI</name>